<evidence type="ECO:0000313" key="2">
    <source>
        <dbReference type="EMBL" id="NEW08081.1"/>
    </source>
</evidence>
<feature type="transmembrane region" description="Helical" evidence="1">
    <location>
        <begin position="12"/>
        <end position="37"/>
    </location>
</feature>
<organism evidence="2">
    <name type="scientific">Paenibacillus sp. SYP-B3998</name>
    <dbReference type="NCBI Taxonomy" id="2678564"/>
    <lineage>
        <taxon>Bacteria</taxon>
        <taxon>Bacillati</taxon>
        <taxon>Bacillota</taxon>
        <taxon>Bacilli</taxon>
        <taxon>Bacillales</taxon>
        <taxon>Paenibacillaceae</taxon>
        <taxon>Paenibacillus</taxon>
    </lineage>
</organism>
<keyword evidence="1" id="KW-0472">Membrane</keyword>
<dbReference type="EMBL" id="JAAIKC010000007">
    <property type="protein sequence ID" value="NEW08081.1"/>
    <property type="molecule type" value="Genomic_DNA"/>
</dbReference>
<gene>
    <name evidence="2" type="ORF">GK047_18940</name>
</gene>
<name>A0A6G4A2N3_9BACL</name>
<keyword evidence="1" id="KW-1133">Transmembrane helix</keyword>
<dbReference type="RefSeq" id="WP_163950225.1">
    <property type="nucleotide sequence ID" value="NZ_JAAIKC010000007.1"/>
</dbReference>
<comment type="caution">
    <text evidence="2">The sequence shown here is derived from an EMBL/GenBank/DDBJ whole genome shotgun (WGS) entry which is preliminary data.</text>
</comment>
<evidence type="ECO:0000256" key="1">
    <source>
        <dbReference type="SAM" id="Phobius"/>
    </source>
</evidence>
<dbReference type="AlphaFoldDB" id="A0A6G4A2N3"/>
<sequence length="105" mass="11943">MYQAGINQRKLTAYWLFNIGLGLPSPSIFIFIIINYYGLMSTPKQLEQYLALGLLIIYLLIWLGGNYLCLRAENWSTRMGMLALSPLLITTSAFIAYKIIALFTI</sequence>
<proteinExistence type="predicted"/>
<accession>A0A6G4A2N3</accession>
<keyword evidence="1" id="KW-0812">Transmembrane</keyword>
<feature type="transmembrane region" description="Helical" evidence="1">
    <location>
        <begin position="82"/>
        <end position="103"/>
    </location>
</feature>
<protein>
    <submittedName>
        <fullName evidence="2">Uncharacterized protein</fullName>
    </submittedName>
</protein>
<feature type="transmembrane region" description="Helical" evidence="1">
    <location>
        <begin position="49"/>
        <end position="70"/>
    </location>
</feature>
<reference evidence="2" key="1">
    <citation type="submission" date="2020-02" db="EMBL/GenBank/DDBJ databases">
        <authorList>
            <person name="Shen X.-R."/>
            <person name="Zhang Y.-X."/>
        </authorList>
    </citation>
    <scope>NUCLEOTIDE SEQUENCE</scope>
    <source>
        <strain evidence="2">SYP-B3998</strain>
    </source>
</reference>